<reference evidence="3 4" key="2">
    <citation type="submission" date="2008-11" db="EMBL/GenBank/DDBJ databases">
        <authorList>
            <person name="Fulton L."/>
            <person name="Clifton S."/>
            <person name="Fulton B."/>
            <person name="Xu J."/>
            <person name="Minx P."/>
            <person name="Pepin K.H."/>
            <person name="Johnson M."/>
            <person name="Bhonagiri V."/>
            <person name="Nash W.E."/>
            <person name="Mardis E.R."/>
            <person name="Wilson R.K."/>
        </authorList>
    </citation>
    <scope>NUCLEOTIDE SEQUENCE [LARGE SCALE GENOMIC DNA]</scope>
    <source>
        <strain evidence="3 4">ATCC 43243</strain>
    </source>
</reference>
<dbReference type="HOGENOM" id="CLU_110663_2_0_9"/>
<evidence type="ECO:0000256" key="1">
    <source>
        <dbReference type="SAM" id="MobiDB-lite"/>
    </source>
</evidence>
<accession>B7AT91</accession>
<evidence type="ECO:0008006" key="5">
    <source>
        <dbReference type="Google" id="ProtNLM"/>
    </source>
</evidence>
<evidence type="ECO:0000256" key="2">
    <source>
        <dbReference type="SAM" id="Phobius"/>
    </source>
</evidence>
<evidence type="ECO:0000313" key="3">
    <source>
        <dbReference type="EMBL" id="EEC56875.1"/>
    </source>
</evidence>
<keyword evidence="2" id="KW-0812">Transmembrane</keyword>
<keyword evidence="4" id="KW-1185">Reference proteome</keyword>
<reference evidence="3 4" key="1">
    <citation type="submission" date="2008-11" db="EMBL/GenBank/DDBJ databases">
        <title>Draft genome sequence of Bacteroides pectinophilus (ATCC 43243).</title>
        <authorList>
            <person name="Sudarsanam P."/>
            <person name="Ley R."/>
            <person name="Guruge J."/>
            <person name="Turnbaugh P.J."/>
            <person name="Mahowald M."/>
            <person name="Liep D."/>
            <person name="Gordon J."/>
        </authorList>
    </citation>
    <scope>NUCLEOTIDE SEQUENCE [LARGE SCALE GENOMIC DNA]</scope>
    <source>
        <strain evidence="3 4">ATCC 43243</strain>
    </source>
</reference>
<dbReference type="eggNOG" id="ENOG5032YRK">
    <property type="taxonomic scope" value="Bacteria"/>
</dbReference>
<dbReference type="EMBL" id="ABVQ01000036">
    <property type="protein sequence ID" value="EEC56875.1"/>
    <property type="molecule type" value="Genomic_DNA"/>
</dbReference>
<gene>
    <name evidence="3" type="ORF">BACPEC_01361</name>
</gene>
<name>B7AT91_9FIRM</name>
<organism evidence="3 4">
    <name type="scientific">[Bacteroides] pectinophilus ATCC 43243</name>
    <dbReference type="NCBI Taxonomy" id="483218"/>
    <lineage>
        <taxon>Bacteria</taxon>
        <taxon>Bacillati</taxon>
        <taxon>Bacillota</taxon>
        <taxon>Clostridia</taxon>
        <taxon>Eubacteriales</taxon>
    </lineage>
</organism>
<evidence type="ECO:0000313" key="4">
    <source>
        <dbReference type="Proteomes" id="UP000003136"/>
    </source>
</evidence>
<dbReference type="STRING" id="483218.BACPEC_01361"/>
<dbReference type="AlphaFoldDB" id="B7AT91"/>
<sequence>MERRAGGSERIRGTYVYGTAARQLNTALPKTDYDEQRAKRRREQEEKRQQERLEGYKALKHAHKTNLLYTFAAVAVAAFMFAICVQYLEAQAYVKNTADEVAGMEIKLTQLSTKNDETKMEIDGSIDYNEVLRVATEELGMVYPKRSQIVEYDAAESEYVKQYKNIPSTGK</sequence>
<dbReference type="Proteomes" id="UP000003136">
    <property type="component" value="Unassembled WGS sequence"/>
</dbReference>
<feature type="region of interest" description="Disordered" evidence="1">
    <location>
        <begin position="22"/>
        <end position="51"/>
    </location>
</feature>
<feature type="transmembrane region" description="Helical" evidence="2">
    <location>
        <begin position="67"/>
        <end position="88"/>
    </location>
</feature>
<feature type="compositionally biased region" description="Basic and acidic residues" evidence="1">
    <location>
        <begin position="31"/>
        <end position="51"/>
    </location>
</feature>
<protein>
    <recommendedName>
        <fullName evidence="5">Cell division protein FtsL</fullName>
    </recommendedName>
</protein>
<keyword evidence="2" id="KW-1133">Transmembrane helix</keyword>
<proteinExistence type="predicted"/>
<comment type="caution">
    <text evidence="3">The sequence shown here is derived from an EMBL/GenBank/DDBJ whole genome shotgun (WGS) entry which is preliminary data.</text>
</comment>
<keyword evidence="2" id="KW-0472">Membrane</keyword>